<dbReference type="PANTHER" id="PTHR42861">
    <property type="entry name" value="CALCIUM-TRANSPORTING ATPASE"/>
    <property type="match status" value="1"/>
</dbReference>
<dbReference type="NCBIfam" id="TIGR01494">
    <property type="entry name" value="ATPase_P-type"/>
    <property type="match status" value="2"/>
</dbReference>
<feature type="transmembrane region" description="Helical" evidence="11">
    <location>
        <begin position="663"/>
        <end position="689"/>
    </location>
</feature>
<dbReference type="GO" id="GO:0016887">
    <property type="term" value="F:ATP hydrolysis activity"/>
    <property type="evidence" value="ECO:0007669"/>
    <property type="project" value="InterPro"/>
</dbReference>
<feature type="region of interest" description="Disordered" evidence="10">
    <location>
        <begin position="1"/>
        <end position="21"/>
    </location>
</feature>
<feature type="transmembrane region" description="Helical" evidence="11">
    <location>
        <begin position="757"/>
        <end position="779"/>
    </location>
</feature>
<dbReference type="SFLD" id="SFLDS00003">
    <property type="entry name" value="Haloacid_Dehalogenase"/>
    <property type="match status" value="1"/>
</dbReference>
<proteinExistence type="inferred from homology"/>
<dbReference type="SFLD" id="SFLDG00002">
    <property type="entry name" value="C1.7:_P-type_atpase_like"/>
    <property type="match status" value="1"/>
</dbReference>
<evidence type="ECO:0000256" key="7">
    <source>
        <dbReference type="ARBA" id="ARBA00022967"/>
    </source>
</evidence>
<dbReference type="GO" id="GO:0016020">
    <property type="term" value="C:membrane"/>
    <property type="evidence" value="ECO:0007669"/>
    <property type="project" value="UniProtKB-SubCell"/>
</dbReference>
<evidence type="ECO:0000256" key="2">
    <source>
        <dbReference type="ARBA" id="ARBA00008804"/>
    </source>
</evidence>
<dbReference type="FunFam" id="2.70.150.10:FF:000042">
    <property type="entry name" value="Plasma membrane ATPase"/>
    <property type="match status" value="1"/>
</dbReference>
<keyword evidence="3" id="KW-0597">Phosphoprotein</keyword>
<dbReference type="InterPro" id="IPR023214">
    <property type="entry name" value="HAD_sf"/>
</dbReference>
<accession>A0A6L9UL35</accession>
<evidence type="ECO:0000256" key="5">
    <source>
        <dbReference type="ARBA" id="ARBA00022741"/>
    </source>
</evidence>
<evidence type="ECO:0000256" key="1">
    <source>
        <dbReference type="ARBA" id="ARBA00004141"/>
    </source>
</evidence>
<dbReference type="Gene3D" id="3.40.50.1000">
    <property type="entry name" value="HAD superfamily/HAD-like"/>
    <property type="match status" value="1"/>
</dbReference>
<dbReference type="Gene3D" id="2.70.150.10">
    <property type="entry name" value="Calcium-transporting ATPase, cytoplasmic transduction domain A"/>
    <property type="match status" value="1"/>
</dbReference>
<dbReference type="InterPro" id="IPR044492">
    <property type="entry name" value="P_typ_ATPase_HD_dom"/>
</dbReference>
<evidence type="ECO:0000256" key="9">
    <source>
        <dbReference type="ARBA" id="ARBA00023136"/>
    </source>
</evidence>
<dbReference type="PROSITE" id="PS00154">
    <property type="entry name" value="ATPASE_E1_E2"/>
    <property type="match status" value="1"/>
</dbReference>
<evidence type="ECO:0000256" key="10">
    <source>
        <dbReference type="SAM" id="MobiDB-lite"/>
    </source>
</evidence>
<dbReference type="PRINTS" id="PR00119">
    <property type="entry name" value="CATATPASE"/>
</dbReference>
<dbReference type="SFLD" id="SFLDF00027">
    <property type="entry name" value="p-type_atpase"/>
    <property type="match status" value="1"/>
</dbReference>
<evidence type="ECO:0000256" key="11">
    <source>
        <dbReference type="SAM" id="Phobius"/>
    </source>
</evidence>
<dbReference type="SUPFAM" id="SSF56784">
    <property type="entry name" value="HAD-like"/>
    <property type="match status" value="1"/>
</dbReference>
<dbReference type="Proteomes" id="UP000483035">
    <property type="component" value="Unassembled WGS sequence"/>
</dbReference>
<evidence type="ECO:0000256" key="8">
    <source>
        <dbReference type="ARBA" id="ARBA00022989"/>
    </source>
</evidence>
<keyword evidence="9 11" id="KW-0472">Membrane</keyword>
<evidence type="ECO:0000256" key="3">
    <source>
        <dbReference type="ARBA" id="ARBA00022553"/>
    </source>
</evidence>
<dbReference type="InterPro" id="IPR023298">
    <property type="entry name" value="ATPase_P-typ_TM_dom_sf"/>
</dbReference>
<evidence type="ECO:0000259" key="12">
    <source>
        <dbReference type="SMART" id="SM00831"/>
    </source>
</evidence>
<dbReference type="InterPro" id="IPR004014">
    <property type="entry name" value="ATPase_P-typ_cation-transptr_N"/>
</dbReference>
<gene>
    <name evidence="13" type="ORF">GR212_35385</name>
</gene>
<dbReference type="InterPro" id="IPR008250">
    <property type="entry name" value="ATPase_P-typ_transduc_dom_A_sf"/>
</dbReference>
<dbReference type="Gene3D" id="1.20.1110.10">
    <property type="entry name" value="Calcium-transporting ATPase, transmembrane domain"/>
    <property type="match status" value="1"/>
</dbReference>
<feature type="transmembrane region" description="Helical" evidence="11">
    <location>
        <begin position="727"/>
        <end position="751"/>
    </location>
</feature>
<dbReference type="SMART" id="SM00831">
    <property type="entry name" value="Cation_ATPase_N"/>
    <property type="match status" value="1"/>
</dbReference>
<dbReference type="InterPro" id="IPR001757">
    <property type="entry name" value="P_typ_ATPase"/>
</dbReference>
<feature type="transmembrane region" description="Helical" evidence="11">
    <location>
        <begin position="229"/>
        <end position="249"/>
    </location>
</feature>
<feature type="compositionally biased region" description="Polar residues" evidence="10">
    <location>
        <begin position="1"/>
        <end position="11"/>
    </location>
</feature>
<dbReference type="InterPro" id="IPR059000">
    <property type="entry name" value="ATPase_P-type_domA"/>
</dbReference>
<keyword evidence="8 11" id="KW-1133">Transmembrane helix</keyword>
<feature type="transmembrane region" description="Helical" evidence="11">
    <location>
        <begin position="595"/>
        <end position="618"/>
    </location>
</feature>
<comment type="caution">
    <text evidence="13">The sequence shown here is derived from an EMBL/GenBank/DDBJ whole genome shotgun (WGS) entry which is preliminary data.</text>
</comment>
<dbReference type="SUPFAM" id="SSF81653">
    <property type="entry name" value="Calcium ATPase, transduction domain A"/>
    <property type="match status" value="1"/>
</dbReference>
<dbReference type="PRINTS" id="PR00120">
    <property type="entry name" value="HATPASE"/>
</dbReference>
<keyword evidence="5" id="KW-0547">Nucleotide-binding</keyword>
<dbReference type="EMBL" id="WUEY01000040">
    <property type="protein sequence ID" value="NEI74827.1"/>
    <property type="molecule type" value="Genomic_DNA"/>
</dbReference>
<feature type="transmembrane region" description="Helical" evidence="11">
    <location>
        <begin position="255"/>
        <end position="278"/>
    </location>
</feature>
<dbReference type="SUPFAM" id="SSF81665">
    <property type="entry name" value="Calcium ATPase, transmembrane domain M"/>
    <property type="match status" value="1"/>
</dbReference>
<reference evidence="13 14" key="1">
    <citation type="submission" date="2019-12" db="EMBL/GenBank/DDBJ databases">
        <title>Rhizobium genotypes associated with high levels of biological nitrogen fixation by grain legumes in a temperate-maritime cropping system.</title>
        <authorList>
            <person name="Maluk M."/>
            <person name="Francesc Ferrando Molina F."/>
            <person name="Lopez Del Egido L."/>
            <person name="Lafos M."/>
            <person name="Langarica-Fuentes A."/>
            <person name="Gebre Yohannes G."/>
            <person name="Young M.W."/>
            <person name="Martin P."/>
            <person name="Gantlett R."/>
            <person name="Kenicer G."/>
            <person name="Hawes C."/>
            <person name="Begg G.S."/>
            <person name="Quilliam R.S."/>
            <person name="Squire G.R."/>
            <person name="Poole P.S."/>
            <person name="Young P.W."/>
            <person name="Iannetta P.M."/>
            <person name="James E.K."/>
        </authorList>
    </citation>
    <scope>NUCLEOTIDE SEQUENCE [LARGE SCALE GENOMIC DNA]</scope>
    <source>
        <strain evidence="13 14">JHI1118</strain>
    </source>
</reference>
<evidence type="ECO:0000256" key="4">
    <source>
        <dbReference type="ARBA" id="ARBA00022692"/>
    </source>
</evidence>
<keyword evidence="6" id="KW-0067">ATP-binding</keyword>
<dbReference type="InterPro" id="IPR023299">
    <property type="entry name" value="ATPase_P-typ_cyto_dom_N"/>
</dbReference>
<dbReference type="RefSeq" id="WP_163994533.1">
    <property type="nucleotide sequence ID" value="NZ_WUEY01000040.1"/>
</dbReference>
<dbReference type="Pfam" id="PF00702">
    <property type="entry name" value="Hydrolase"/>
    <property type="match status" value="1"/>
</dbReference>
<name>A0A6L9UL35_9HYPH</name>
<feature type="domain" description="Cation-transporting P-type ATPase N-terminal" evidence="12">
    <location>
        <begin position="13"/>
        <end position="76"/>
    </location>
</feature>
<sequence>MSSDTTVQNPLSPGAGSDVLPAGLSQDEAARRLSQVGANEVASEEEHPLRRMLLHFWSPVPWMLEITVVLQLAAGERLEAAMVALLLLINVGLGILQEGRASATLSLLRQRLAPKARLRRDGVWSDAPASVLVPGDVVQLSLGCIVPADIRILSGSVLLDQSMLTGESVAVEQQSGAIAYAGALVRRGEAIAEVTATGSGTYFGRTAELVRSADVESTEQKAVLGVVKALTAVNMAIVVAMVAYAHAIGMTVAQIVPLVLAALLSAVPVAMPAVFTLAATVGARKLAQEGVLLARLSALQEAAMIDVLCVDKTGTLTENSLGVGRVIPLFEDMNEAFVLARAAAASSADGQDPVDAAVRSAAASSGETSLNVLRFTPFDPAAKMAEAVIAAPDGSEIRIAKGSPIAISALAPLKPEAETAIASLSGEGYRVLAVAAGTPGQMALIGLIGLSDPPRADSKPLLGELKALGIVPVMITGDTAQTAAIVAGAIGLDGAVCPPGQIPKQAAPQDYAVYAGVFPEDKFKLVRAFQNEGHAVGMCGDGANDAPALRQAQMGIAVSTATDIAKSAAGLVLTEPGLRGILACIAEGRSAFRRVLTFTLSTMVNKAVTLIVMGGGLVMTGHAVMTPLLQVLWMLTSDIAMMARAGDRAKPTPYPNAWRIRELTLAALPLGAVKLTYAMAVLAIGWFWLKFDAETMRTLTFLTLVLAGQATSLVLRERDHVWRSRPAAILIAAMMAAAIVATSFAWLGWLMAPLPGWLVVSLYCTSAAFGLVLDAVKVAMLKRLPVDRRPQP</sequence>
<dbReference type="InterPro" id="IPR018303">
    <property type="entry name" value="ATPase_P-typ_P_site"/>
</dbReference>
<dbReference type="GO" id="GO:0005524">
    <property type="term" value="F:ATP binding"/>
    <property type="evidence" value="ECO:0007669"/>
    <property type="project" value="UniProtKB-KW"/>
</dbReference>
<dbReference type="Pfam" id="PF00690">
    <property type="entry name" value="Cation_ATPase_N"/>
    <property type="match status" value="1"/>
</dbReference>
<dbReference type="AlphaFoldDB" id="A0A6L9UL35"/>
<dbReference type="Pfam" id="PF00122">
    <property type="entry name" value="E1-E2_ATPase"/>
    <property type="match status" value="1"/>
</dbReference>
<dbReference type="Gene3D" id="3.40.1110.10">
    <property type="entry name" value="Calcium-transporting ATPase, cytoplasmic domain N"/>
    <property type="match status" value="1"/>
</dbReference>
<keyword evidence="7" id="KW-1278">Translocase</keyword>
<organism evidence="13 14">
    <name type="scientific">Rhizobium lusitanum</name>
    <dbReference type="NCBI Taxonomy" id="293958"/>
    <lineage>
        <taxon>Bacteria</taxon>
        <taxon>Pseudomonadati</taxon>
        <taxon>Pseudomonadota</taxon>
        <taxon>Alphaproteobacteria</taxon>
        <taxon>Hyphomicrobiales</taxon>
        <taxon>Rhizobiaceae</taxon>
        <taxon>Rhizobium/Agrobacterium group</taxon>
        <taxon>Rhizobium</taxon>
    </lineage>
</organism>
<evidence type="ECO:0000256" key="6">
    <source>
        <dbReference type="ARBA" id="ARBA00022840"/>
    </source>
</evidence>
<comment type="subcellular location">
    <subcellularLocation>
        <location evidence="1">Membrane</location>
        <topology evidence="1">Multi-pass membrane protein</topology>
    </subcellularLocation>
</comment>
<dbReference type="InterPro" id="IPR036412">
    <property type="entry name" value="HAD-like_sf"/>
</dbReference>
<dbReference type="GO" id="GO:0015662">
    <property type="term" value="F:P-type ion transporter activity"/>
    <property type="evidence" value="ECO:0007669"/>
    <property type="project" value="UniProtKB-ARBA"/>
</dbReference>
<protein>
    <submittedName>
        <fullName evidence="13">HAD-IC family P-type ATPase</fullName>
    </submittedName>
</protein>
<evidence type="ECO:0000313" key="14">
    <source>
        <dbReference type="Proteomes" id="UP000483035"/>
    </source>
</evidence>
<dbReference type="SUPFAM" id="SSF81660">
    <property type="entry name" value="Metal cation-transporting ATPase, ATP-binding domain N"/>
    <property type="match status" value="1"/>
</dbReference>
<comment type="similarity">
    <text evidence="2">Belongs to the cation transport ATPase (P-type) (TC 3.A.3) family. Type IIIA subfamily.</text>
</comment>
<evidence type="ECO:0000313" key="13">
    <source>
        <dbReference type="EMBL" id="NEI74827.1"/>
    </source>
</evidence>
<keyword evidence="4 11" id="KW-0812">Transmembrane</keyword>